<dbReference type="InterPro" id="IPR005320">
    <property type="entry name" value="Peptidase_S51"/>
</dbReference>
<protein>
    <submittedName>
        <fullName evidence="5">Type 1 glutamine amidotransferase-like domain-containing protein</fullName>
    </submittedName>
</protein>
<keyword evidence="4" id="KW-0720">Serine protease</keyword>
<accession>A0A832QFW7</accession>
<dbReference type="GO" id="GO:0016740">
    <property type="term" value="F:transferase activity"/>
    <property type="evidence" value="ECO:0007669"/>
    <property type="project" value="UniProtKB-KW"/>
</dbReference>
<dbReference type="GO" id="GO:0008236">
    <property type="term" value="F:serine-type peptidase activity"/>
    <property type="evidence" value="ECO:0007669"/>
    <property type="project" value="UniProtKB-KW"/>
</dbReference>
<evidence type="ECO:0000313" key="6">
    <source>
        <dbReference type="Proteomes" id="UP000576550"/>
    </source>
</evidence>
<reference evidence="5 6" key="1">
    <citation type="journal article" date="2020" name="Biotechnol. Biofuels">
        <title>New insights from the biogas microbiome by comprehensive genome-resolved metagenomics of nearly 1600 species originating from multiple anaerobic digesters.</title>
        <authorList>
            <person name="Campanaro S."/>
            <person name="Treu L."/>
            <person name="Rodriguez-R L.M."/>
            <person name="Kovalovszki A."/>
            <person name="Ziels R.M."/>
            <person name="Maus I."/>
            <person name="Zhu X."/>
            <person name="Kougias P.G."/>
            <person name="Basile A."/>
            <person name="Luo G."/>
            <person name="Schluter A."/>
            <person name="Konstantinidis K.T."/>
            <person name="Angelidaki I."/>
        </authorList>
    </citation>
    <scope>NUCLEOTIDE SEQUENCE [LARGE SCALE GENOMIC DNA]</scope>
    <source>
        <strain evidence="5">AS05jafATM_89</strain>
    </source>
</reference>
<organism evidence="5 6">
    <name type="scientific">Candidatus Dojkabacteria bacterium</name>
    <dbReference type="NCBI Taxonomy" id="2099670"/>
    <lineage>
        <taxon>Bacteria</taxon>
        <taxon>Candidatus Dojkabacteria</taxon>
    </lineage>
</organism>
<dbReference type="Gene3D" id="3.40.50.880">
    <property type="match status" value="1"/>
</dbReference>
<evidence type="ECO:0000256" key="3">
    <source>
        <dbReference type="ARBA" id="ARBA00022801"/>
    </source>
</evidence>
<dbReference type="Proteomes" id="UP000576550">
    <property type="component" value="Unassembled WGS sequence"/>
</dbReference>
<dbReference type="SUPFAM" id="SSF52317">
    <property type="entry name" value="Class I glutamine amidotransferase-like"/>
    <property type="match status" value="1"/>
</dbReference>
<evidence type="ECO:0000256" key="1">
    <source>
        <dbReference type="ARBA" id="ARBA00006534"/>
    </source>
</evidence>
<dbReference type="EMBL" id="DUTP01000002">
    <property type="protein sequence ID" value="HHX99208.1"/>
    <property type="molecule type" value="Genomic_DNA"/>
</dbReference>
<keyword evidence="2" id="KW-0645">Protease</keyword>
<gene>
    <name evidence="5" type="ORF">GX533_00795</name>
</gene>
<comment type="caution">
    <text evidence="5">The sequence shown here is derived from an EMBL/GenBank/DDBJ whole genome shotgun (WGS) entry which is preliminary data.</text>
</comment>
<comment type="similarity">
    <text evidence="1">Belongs to the peptidase S51 family.</text>
</comment>
<proteinExistence type="inferred from homology"/>
<dbReference type="InterPro" id="IPR029062">
    <property type="entry name" value="Class_I_gatase-like"/>
</dbReference>
<evidence type="ECO:0000256" key="4">
    <source>
        <dbReference type="ARBA" id="ARBA00022825"/>
    </source>
</evidence>
<dbReference type="GO" id="GO:0006508">
    <property type="term" value="P:proteolysis"/>
    <property type="evidence" value="ECO:0007669"/>
    <property type="project" value="UniProtKB-KW"/>
</dbReference>
<keyword evidence="5" id="KW-0315">Glutamine amidotransferase</keyword>
<sequence length="244" mass="27609">MVRYYCSGYDINNAFGHGLGDMFKNELKETKSIVYIPGDAEKIEKVKAIYLPAFTKHFEDVGIKFDEVTLITPDIDKSKAQEKVKSADFVMLMGGNPFKQKELCEDLGLLPFLKNYGGVMMGFSAGAMLMSKYIIIVPCSDEYPDFRIEEGLDLDGLSIYPHNNTSSDIYPKSLVVDDETYKRDDLITVAKKYGSFYLLQDNMREDGKTDVSIIKSTDGELEFYTENNGKIWAVVDDKIILISR</sequence>
<keyword evidence="3" id="KW-0378">Hydrolase</keyword>
<name>A0A832QFW7_9BACT</name>
<evidence type="ECO:0000313" key="5">
    <source>
        <dbReference type="EMBL" id="HHX99208.1"/>
    </source>
</evidence>
<dbReference type="AlphaFoldDB" id="A0A832QFW7"/>
<evidence type="ECO:0000256" key="2">
    <source>
        <dbReference type="ARBA" id="ARBA00022670"/>
    </source>
</evidence>
<dbReference type="Pfam" id="PF03575">
    <property type="entry name" value="Peptidase_S51"/>
    <property type="match status" value="1"/>
</dbReference>
<keyword evidence="5" id="KW-0808">Transferase</keyword>